<sequence length="72" mass="8186">MRGSPRYRTEWTEKHVRLPEVRHTVMRMMIAVPTNIIFQPERMNLGGTAAIQLAPNRGGLFGVTPIGMDWHG</sequence>
<keyword evidence="2" id="KW-1185">Reference proteome</keyword>
<dbReference type="RefSeq" id="WP_306955070.1">
    <property type="nucleotide sequence ID" value="NZ_JAURUO010000012.1"/>
</dbReference>
<name>A0ABT9LYG0_9BACL</name>
<gene>
    <name evidence="1" type="ORF">J2S04_002272</name>
</gene>
<comment type="caution">
    <text evidence="1">The sequence shown here is derived from an EMBL/GenBank/DDBJ whole genome shotgun (WGS) entry which is preliminary data.</text>
</comment>
<accession>A0ABT9LYG0</accession>
<protein>
    <submittedName>
        <fullName evidence="1">Uncharacterized protein</fullName>
    </submittedName>
</protein>
<reference evidence="1 2" key="1">
    <citation type="submission" date="2023-07" db="EMBL/GenBank/DDBJ databases">
        <title>Genomic Encyclopedia of Type Strains, Phase IV (KMG-IV): sequencing the most valuable type-strain genomes for metagenomic binning, comparative biology and taxonomic classification.</title>
        <authorList>
            <person name="Goeker M."/>
        </authorList>
    </citation>
    <scope>NUCLEOTIDE SEQUENCE [LARGE SCALE GENOMIC DNA]</scope>
    <source>
        <strain evidence="1 2">DSM 25924</strain>
    </source>
</reference>
<dbReference type="Proteomes" id="UP001229209">
    <property type="component" value="Unassembled WGS sequence"/>
</dbReference>
<evidence type="ECO:0000313" key="1">
    <source>
        <dbReference type="EMBL" id="MDP9729302.1"/>
    </source>
</evidence>
<proteinExistence type="predicted"/>
<evidence type="ECO:0000313" key="2">
    <source>
        <dbReference type="Proteomes" id="UP001229209"/>
    </source>
</evidence>
<organism evidence="1 2">
    <name type="scientific">Alicyclobacillus tolerans</name>
    <dbReference type="NCBI Taxonomy" id="90970"/>
    <lineage>
        <taxon>Bacteria</taxon>
        <taxon>Bacillati</taxon>
        <taxon>Bacillota</taxon>
        <taxon>Bacilli</taxon>
        <taxon>Bacillales</taxon>
        <taxon>Alicyclobacillaceae</taxon>
        <taxon>Alicyclobacillus</taxon>
    </lineage>
</organism>
<dbReference type="EMBL" id="JAURUO010000012">
    <property type="protein sequence ID" value="MDP9729302.1"/>
    <property type="molecule type" value="Genomic_DNA"/>
</dbReference>